<name>A0A1I7WGK2_HETBA</name>
<reference evidence="2" key="1">
    <citation type="submission" date="2016-11" db="UniProtKB">
        <authorList>
            <consortium name="WormBaseParasite"/>
        </authorList>
    </citation>
    <scope>IDENTIFICATION</scope>
</reference>
<protein>
    <submittedName>
        <fullName evidence="2">Signal peptide protein</fullName>
    </submittedName>
</protein>
<dbReference type="AlphaFoldDB" id="A0A1I7WGK2"/>
<evidence type="ECO:0000313" key="1">
    <source>
        <dbReference type="Proteomes" id="UP000095283"/>
    </source>
</evidence>
<evidence type="ECO:0000313" key="2">
    <source>
        <dbReference type="WBParaSite" id="Hba_04063"/>
    </source>
</evidence>
<dbReference type="WBParaSite" id="Hba_04063">
    <property type="protein sequence ID" value="Hba_04063"/>
    <property type="gene ID" value="Hba_04063"/>
</dbReference>
<keyword evidence="1" id="KW-1185">Reference proteome</keyword>
<organism evidence="1 2">
    <name type="scientific">Heterorhabditis bacteriophora</name>
    <name type="common">Entomopathogenic nematode worm</name>
    <dbReference type="NCBI Taxonomy" id="37862"/>
    <lineage>
        <taxon>Eukaryota</taxon>
        <taxon>Metazoa</taxon>
        <taxon>Ecdysozoa</taxon>
        <taxon>Nematoda</taxon>
        <taxon>Chromadorea</taxon>
        <taxon>Rhabditida</taxon>
        <taxon>Rhabditina</taxon>
        <taxon>Rhabditomorpha</taxon>
        <taxon>Strongyloidea</taxon>
        <taxon>Heterorhabditidae</taxon>
        <taxon>Heterorhabditis</taxon>
    </lineage>
</organism>
<accession>A0A1I7WGK2</accession>
<sequence>MLSMKLYSCSQNSDVIFLYIFDTQKQIEKMVGIRRHMHVCKPKVIKRTPFEMPKKIGEGDIQKIVQIDIDGVHHSQLDISCPWKPATNDGFLRLLAITVPKILETRRNLKCHKICLSDTNIYYNKYKANIRWFTVIVSLIRNDDNLFICFQLNQNFHKRNIYKFYKFQTSKRITWTVDANVLNGKGTSPVLHANLTTILIGSCEKSLCHAKHRHYCLCLCDIKTNSQHKEGLVEHSEFSKLNIYRFSIFAYITKPKYDRLYNKTIISTLLYNLQSLAIFGILYEINFSPPSYLCNQLESISKNVVCRLYLHNFQLFIVYLRLFLMSWLSFELRKSLLILAQHPKGQRVRTERTVVPFDFSVFQPYYHHSRFVKIRMYFLVGDCARILSLLKLVMAFVSFQCRSLCLRQISAHYEVLVTHCDSSISLFWNTLTAPFGIDLADIEGVHRFY</sequence>
<proteinExistence type="predicted"/>
<dbReference type="Proteomes" id="UP000095283">
    <property type="component" value="Unplaced"/>
</dbReference>